<dbReference type="CDD" id="cd03124">
    <property type="entry name" value="alpha_CA_prokaryotic_like"/>
    <property type="match status" value="1"/>
</dbReference>
<evidence type="ECO:0000313" key="3">
    <source>
        <dbReference type="EMBL" id="KAG0523934.1"/>
    </source>
</evidence>
<dbReference type="InterPro" id="IPR041891">
    <property type="entry name" value="Alpha_CA_prokaryot-like"/>
</dbReference>
<name>A0A921QKL0_SORBI</name>
<dbReference type="SMART" id="SM01057">
    <property type="entry name" value="Carb_anhydrase"/>
    <property type="match status" value="1"/>
</dbReference>
<dbReference type="SUPFAM" id="SSF51069">
    <property type="entry name" value="Carbonic anhydrase"/>
    <property type="match status" value="1"/>
</dbReference>
<dbReference type="Gene3D" id="3.10.200.10">
    <property type="entry name" value="Alpha carbonic anhydrase"/>
    <property type="match status" value="2"/>
</dbReference>
<reference evidence="3" key="2">
    <citation type="submission" date="2020-10" db="EMBL/GenBank/DDBJ databases">
        <authorList>
            <person name="Cooper E.A."/>
            <person name="Brenton Z.W."/>
            <person name="Flinn B.S."/>
            <person name="Jenkins J."/>
            <person name="Shu S."/>
            <person name="Flowers D."/>
            <person name="Luo F."/>
            <person name="Wang Y."/>
            <person name="Xia P."/>
            <person name="Barry K."/>
            <person name="Daum C."/>
            <person name="Lipzen A."/>
            <person name="Yoshinaga Y."/>
            <person name="Schmutz J."/>
            <person name="Saski C."/>
            <person name="Vermerris W."/>
            <person name="Kresovich S."/>
        </authorList>
    </citation>
    <scope>NUCLEOTIDE SEQUENCE</scope>
</reference>
<feature type="signal peptide" evidence="1">
    <location>
        <begin position="1"/>
        <end position="28"/>
    </location>
</feature>
<organism evidence="3 4">
    <name type="scientific">Sorghum bicolor</name>
    <name type="common">Sorghum</name>
    <name type="synonym">Sorghum vulgare</name>
    <dbReference type="NCBI Taxonomy" id="4558"/>
    <lineage>
        <taxon>Eukaryota</taxon>
        <taxon>Viridiplantae</taxon>
        <taxon>Streptophyta</taxon>
        <taxon>Embryophyta</taxon>
        <taxon>Tracheophyta</taxon>
        <taxon>Spermatophyta</taxon>
        <taxon>Magnoliopsida</taxon>
        <taxon>Liliopsida</taxon>
        <taxon>Poales</taxon>
        <taxon>Poaceae</taxon>
        <taxon>PACMAD clade</taxon>
        <taxon>Panicoideae</taxon>
        <taxon>Andropogonodae</taxon>
        <taxon>Andropogoneae</taxon>
        <taxon>Sorghinae</taxon>
        <taxon>Sorghum</taxon>
    </lineage>
</organism>
<evidence type="ECO:0000259" key="2">
    <source>
        <dbReference type="SMART" id="SM01057"/>
    </source>
</evidence>
<reference evidence="3" key="1">
    <citation type="journal article" date="2019" name="BMC Genomics">
        <title>A new reference genome for Sorghum bicolor reveals high levels of sequence similarity between sweet and grain genotypes: implications for the genetics of sugar metabolism.</title>
        <authorList>
            <person name="Cooper E.A."/>
            <person name="Brenton Z.W."/>
            <person name="Flinn B.S."/>
            <person name="Jenkins J."/>
            <person name="Shu S."/>
            <person name="Flowers D."/>
            <person name="Luo F."/>
            <person name="Wang Y."/>
            <person name="Xia P."/>
            <person name="Barry K."/>
            <person name="Daum C."/>
            <person name="Lipzen A."/>
            <person name="Yoshinaga Y."/>
            <person name="Schmutz J."/>
            <person name="Saski C."/>
            <person name="Vermerris W."/>
            <person name="Kresovich S."/>
        </authorList>
    </citation>
    <scope>NUCLEOTIDE SEQUENCE</scope>
</reference>
<sequence>MGPGRHTAVGALLAAALLLSAAVPGARAQGETEDEDFSYLPGADNGPENWGKIKAEWANCSVGRMQSPIDLSDERAQLVQSLGYLDTSYRAAESTIVNSGGHYVMSNLYDLELHMVHQTVTNKTAVIGVLYEIGPIKDPFLHKLEPYIKHIKNTKDQPKDVGVLDPQRCPRQRLLRTTAAWVRSPRRPAPRRSSGLSSRRLATWTRVPGEASQGCAARRQYDEREAAPGGEQQRHQHLPPQSPMIITSIMHLLINKYTIYQWRS</sequence>
<keyword evidence="1" id="KW-0732">Signal</keyword>
<dbReference type="PANTHER" id="PTHR18952">
    <property type="entry name" value="CARBONIC ANHYDRASE"/>
    <property type="match status" value="1"/>
</dbReference>
<dbReference type="GO" id="GO:0008270">
    <property type="term" value="F:zinc ion binding"/>
    <property type="evidence" value="ECO:0007669"/>
    <property type="project" value="InterPro"/>
</dbReference>
<gene>
    <name evidence="3" type="ORF">BDA96_07G166000</name>
</gene>
<feature type="chain" id="PRO_5036791409" description="Alpha-carbonic anhydrase domain-containing protein" evidence="1">
    <location>
        <begin position="29"/>
        <end position="264"/>
    </location>
</feature>
<comment type="caution">
    <text evidence="3">The sequence shown here is derived from an EMBL/GenBank/DDBJ whole genome shotgun (WGS) entry which is preliminary data.</text>
</comment>
<accession>A0A921QKL0</accession>
<proteinExistence type="predicted"/>
<dbReference type="PANTHER" id="PTHR18952:SF253">
    <property type="entry name" value="OS08G0470200 PROTEIN"/>
    <property type="match status" value="1"/>
</dbReference>
<dbReference type="EMBL" id="CM027686">
    <property type="protein sequence ID" value="KAG0523934.1"/>
    <property type="molecule type" value="Genomic_DNA"/>
</dbReference>
<dbReference type="GO" id="GO:0004089">
    <property type="term" value="F:carbonate dehydratase activity"/>
    <property type="evidence" value="ECO:0007669"/>
    <property type="project" value="InterPro"/>
</dbReference>
<evidence type="ECO:0000256" key="1">
    <source>
        <dbReference type="SAM" id="SignalP"/>
    </source>
</evidence>
<dbReference type="InterPro" id="IPR023561">
    <property type="entry name" value="Carbonic_anhydrase_a-class"/>
</dbReference>
<evidence type="ECO:0000313" key="4">
    <source>
        <dbReference type="Proteomes" id="UP000807115"/>
    </source>
</evidence>
<feature type="domain" description="Alpha-carbonic anhydrase" evidence="2">
    <location>
        <begin position="39"/>
        <end position="194"/>
    </location>
</feature>
<protein>
    <recommendedName>
        <fullName evidence="2">Alpha-carbonic anhydrase domain-containing protein</fullName>
    </recommendedName>
</protein>
<dbReference type="InterPro" id="IPR036398">
    <property type="entry name" value="CA_dom_sf"/>
</dbReference>
<dbReference type="Proteomes" id="UP000807115">
    <property type="component" value="Chromosome 7"/>
</dbReference>
<dbReference type="InterPro" id="IPR001148">
    <property type="entry name" value="CA_dom"/>
</dbReference>
<dbReference type="AlphaFoldDB" id="A0A921QKL0"/>